<name>A0A371DTQ9_9APHY</name>
<accession>A0A371DTQ9</accession>
<dbReference type="EMBL" id="KZ857381">
    <property type="protein sequence ID" value="RDX55884.1"/>
    <property type="molecule type" value="Genomic_DNA"/>
</dbReference>
<feature type="signal peptide" evidence="3">
    <location>
        <begin position="1"/>
        <end position="18"/>
    </location>
</feature>
<feature type="transmembrane region" description="Helical" evidence="2">
    <location>
        <begin position="169"/>
        <end position="187"/>
    </location>
</feature>
<dbReference type="AlphaFoldDB" id="A0A371DTQ9"/>
<feature type="chain" id="PRO_5016695376" description="REJ domain-containing protein" evidence="3">
    <location>
        <begin position="19"/>
        <end position="188"/>
    </location>
</feature>
<dbReference type="STRING" id="139420.A0A371DTQ9"/>
<keyword evidence="2" id="KW-1133">Transmembrane helix</keyword>
<evidence type="ECO:0000313" key="4">
    <source>
        <dbReference type="EMBL" id="RDX55884.1"/>
    </source>
</evidence>
<feature type="compositionally biased region" description="Low complexity" evidence="1">
    <location>
        <begin position="128"/>
        <end position="143"/>
    </location>
</feature>
<feature type="compositionally biased region" description="Low complexity" evidence="1">
    <location>
        <begin position="112"/>
        <end position="121"/>
    </location>
</feature>
<evidence type="ECO:0000256" key="2">
    <source>
        <dbReference type="SAM" id="Phobius"/>
    </source>
</evidence>
<feature type="region of interest" description="Disordered" evidence="1">
    <location>
        <begin position="100"/>
        <end position="143"/>
    </location>
</feature>
<feature type="compositionally biased region" description="Low complexity" evidence="1">
    <location>
        <begin position="25"/>
        <end position="53"/>
    </location>
</feature>
<keyword evidence="2" id="KW-0472">Membrane</keyword>
<dbReference type="Proteomes" id="UP000256964">
    <property type="component" value="Unassembled WGS sequence"/>
</dbReference>
<evidence type="ECO:0000313" key="5">
    <source>
        <dbReference type="Proteomes" id="UP000256964"/>
    </source>
</evidence>
<reference evidence="4 5" key="1">
    <citation type="journal article" date="2018" name="Biotechnol. Biofuels">
        <title>Integrative visual omics of the white-rot fungus Polyporus brumalis exposes the biotechnological potential of its oxidative enzymes for delignifying raw plant biomass.</title>
        <authorList>
            <person name="Miyauchi S."/>
            <person name="Rancon A."/>
            <person name="Drula E."/>
            <person name="Hage H."/>
            <person name="Chaduli D."/>
            <person name="Favel A."/>
            <person name="Grisel S."/>
            <person name="Henrissat B."/>
            <person name="Herpoel-Gimbert I."/>
            <person name="Ruiz-Duenas F.J."/>
            <person name="Chevret D."/>
            <person name="Hainaut M."/>
            <person name="Lin J."/>
            <person name="Wang M."/>
            <person name="Pangilinan J."/>
            <person name="Lipzen A."/>
            <person name="Lesage-Meessen L."/>
            <person name="Navarro D."/>
            <person name="Riley R."/>
            <person name="Grigoriev I.V."/>
            <person name="Zhou S."/>
            <person name="Raouche S."/>
            <person name="Rosso M.N."/>
        </authorList>
    </citation>
    <scope>NUCLEOTIDE SEQUENCE [LARGE SCALE GENOMIC DNA]</scope>
    <source>
        <strain evidence="4 5">BRFM 1820</strain>
    </source>
</reference>
<keyword evidence="3" id="KW-0732">Signal</keyword>
<gene>
    <name evidence="4" type="ORF">OH76DRAFT_1477589</name>
</gene>
<proteinExistence type="predicted"/>
<keyword evidence="2" id="KW-0812">Transmembrane</keyword>
<evidence type="ECO:0000256" key="3">
    <source>
        <dbReference type="SAM" id="SignalP"/>
    </source>
</evidence>
<keyword evidence="5" id="KW-1185">Reference proteome</keyword>
<evidence type="ECO:0008006" key="6">
    <source>
        <dbReference type="Google" id="ProtNLM"/>
    </source>
</evidence>
<protein>
    <recommendedName>
        <fullName evidence="6">REJ domain-containing protein</fullName>
    </recommendedName>
</protein>
<evidence type="ECO:0000256" key="1">
    <source>
        <dbReference type="SAM" id="MobiDB-lite"/>
    </source>
</evidence>
<organism evidence="4 5">
    <name type="scientific">Lentinus brumalis</name>
    <dbReference type="NCBI Taxonomy" id="2498619"/>
    <lineage>
        <taxon>Eukaryota</taxon>
        <taxon>Fungi</taxon>
        <taxon>Dikarya</taxon>
        <taxon>Basidiomycota</taxon>
        <taxon>Agaricomycotina</taxon>
        <taxon>Agaricomycetes</taxon>
        <taxon>Polyporales</taxon>
        <taxon>Polyporaceae</taxon>
        <taxon>Lentinus</taxon>
    </lineage>
</organism>
<feature type="region of interest" description="Disordered" evidence="1">
    <location>
        <begin position="25"/>
        <end position="63"/>
    </location>
</feature>
<sequence length="188" mass="17545">MRCTYILTCLLLPLLAVAQSSTGAASGSTASPAQTSSGSGTQPSQTGSASGSQTSGGGNSTASATPSITVVTSVFTTVVLGSNRVLSTLTSTQLITSTIAPANSGTSGGSSGAPANTSTSSLPPPTTAPVSIDGGASIAGGAPSPGASGAGGVFGPDDGYTAAALAQHANLVLVAFTGVVAGAALVLM</sequence>